<feature type="signal peptide" evidence="1">
    <location>
        <begin position="1"/>
        <end position="26"/>
    </location>
</feature>
<reference evidence="2 3" key="1">
    <citation type="submission" date="2014-04" db="EMBL/GenBank/DDBJ databases">
        <authorList>
            <consortium name="DOE Joint Genome Institute"/>
            <person name="Kuo A."/>
            <person name="Girlanda M."/>
            <person name="Perotto S."/>
            <person name="Kohler A."/>
            <person name="Nagy L.G."/>
            <person name="Floudas D."/>
            <person name="Copeland A."/>
            <person name="Barry K.W."/>
            <person name="Cichocki N."/>
            <person name="Veneault-Fourrey C."/>
            <person name="LaButti K."/>
            <person name="Lindquist E.A."/>
            <person name="Lipzen A."/>
            <person name="Lundell T."/>
            <person name="Morin E."/>
            <person name="Murat C."/>
            <person name="Sun H."/>
            <person name="Tunlid A."/>
            <person name="Henrissat B."/>
            <person name="Grigoriev I.V."/>
            <person name="Hibbett D.S."/>
            <person name="Martin F."/>
            <person name="Nordberg H.P."/>
            <person name="Cantor M.N."/>
            <person name="Hua S.X."/>
        </authorList>
    </citation>
    <scope>NUCLEOTIDE SEQUENCE [LARGE SCALE GENOMIC DNA]</scope>
    <source>
        <strain evidence="2 3">MUT 4182</strain>
    </source>
</reference>
<dbReference type="Proteomes" id="UP000054248">
    <property type="component" value="Unassembled WGS sequence"/>
</dbReference>
<feature type="chain" id="PRO_5002168573" evidence="1">
    <location>
        <begin position="27"/>
        <end position="132"/>
    </location>
</feature>
<reference evidence="3" key="2">
    <citation type="submission" date="2015-01" db="EMBL/GenBank/DDBJ databases">
        <title>Evolutionary Origins and Diversification of the Mycorrhizal Mutualists.</title>
        <authorList>
            <consortium name="DOE Joint Genome Institute"/>
            <consortium name="Mycorrhizal Genomics Consortium"/>
            <person name="Kohler A."/>
            <person name="Kuo A."/>
            <person name="Nagy L.G."/>
            <person name="Floudas D."/>
            <person name="Copeland A."/>
            <person name="Barry K.W."/>
            <person name="Cichocki N."/>
            <person name="Veneault-Fourrey C."/>
            <person name="LaButti K."/>
            <person name="Lindquist E.A."/>
            <person name="Lipzen A."/>
            <person name="Lundell T."/>
            <person name="Morin E."/>
            <person name="Murat C."/>
            <person name="Riley R."/>
            <person name="Ohm R."/>
            <person name="Sun H."/>
            <person name="Tunlid A."/>
            <person name="Henrissat B."/>
            <person name="Grigoriev I.V."/>
            <person name="Hibbett D.S."/>
            <person name="Martin F."/>
        </authorList>
    </citation>
    <scope>NUCLEOTIDE SEQUENCE [LARGE SCALE GENOMIC DNA]</scope>
    <source>
        <strain evidence="3">MUT 4182</strain>
    </source>
</reference>
<gene>
    <name evidence="2" type="ORF">M407DRAFT_207556</name>
</gene>
<sequence>MRTMRFSLTLPLSLWCILFFINGLNAALEPSVCATCDLVQVGRALAADVLIERTNFALVFAQTEAVCQDNFGWMNNSRTQSPCLVAAYLEGACGTGCACCRVSDRVCRRRIAHREVIWSRLEYSCAPFRKHV</sequence>
<dbReference type="EMBL" id="KN823036">
    <property type="protein sequence ID" value="KIO25774.1"/>
    <property type="molecule type" value="Genomic_DNA"/>
</dbReference>
<dbReference type="HOGENOM" id="CLU_1918616_0_0_1"/>
<keyword evidence="1" id="KW-0732">Signal</keyword>
<dbReference type="OrthoDB" id="2526171at2759"/>
<organism evidence="2 3">
    <name type="scientific">Tulasnella calospora MUT 4182</name>
    <dbReference type="NCBI Taxonomy" id="1051891"/>
    <lineage>
        <taxon>Eukaryota</taxon>
        <taxon>Fungi</taxon>
        <taxon>Dikarya</taxon>
        <taxon>Basidiomycota</taxon>
        <taxon>Agaricomycotina</taxon>
        <taxon>Agaricomycetes</taxon>
        <taxon>Cantharellales</taxon>
        <taxon>Tulasnellaceae</taxon>
        <taxon>Tulasnella</taxon>
    </lineage>
</organism>
<name>A0A0C3QIH7_9AGAM</name>
<dbReference type="AlphaFoldDB" id="A0A0C3QIH7"/>
<evidence type="ECO:0000256" key="1">
    <source>
        <dbReference type="SAM" id="SignalP"/>
    </source>
</evidence>
<proteinExistence type="predicted"/>
<keyword evidence="3" id="KW-1185">Reference proteome</keyword>
<evidence type="ECO:0000313" key="2">
    <source>
        <dbReference type="EMBL" id="KIO25774.1"/>
    </source>
</evidence>
<evidence type="ECO:0000313" key="3">
    <source>
        <dbReference type="Proteomes" id="UP000054248"/>
    </source>
</evidence>
<protein>
    <submittedName>
        <fullName evidence="2">Uncharacterized protein</fullName>
    </submittedName>
</protein>
<accession>A0A0C3QIH7</accession>